<sequence>MSISTTALFLAILCLTKLSLSRPTPKPEKGNPLDVNLQIPAGPDVGVNVGNGDNIVHVDVNTLHLPLIPCMNILKSLKTSGATLPLTGRSLDIKRVGPALLSRSVSERSFVPISTTSVNAVATTLSDSIGPMIAIDSSIPNWSSSGISTTIDTFSSSNSPTTAKDLSISRSSSARRFTLEDASTTSKKARLTHTHYRASLSPNPPSTIIIEPLSTSTSPKMKHTSRLFKGTHIYTVFICTSASLTPSSPNPKSINYDSQTFKPTFTWISPPQTRSTVTPIGLPVQSSTTWGTKMLANTSRKVATWHPPAETLCPSIIERGAPNKG</sequence>
<feature type="signal peptide" evidence="1">
    <location>
        <begin position="1"/>
        <end position="21"/>
    </location>
</feature>
<dbReference type="Proteomes" id="UP000019487">
    <property type="component" value="Unassembled WGS sequence"/>
</dbReference>
<protein>
    <submittedName>
        <fullName evidence="2">Uncharacterized protein</fullName>
    </submittedName>
</protein>
<dbReference type="EMBL" id="AYSA01000246">
    <property type="protein sequence ID" value="ESZ94415.1"/>
    <property type="molecule type" value="Genomic_DNA"/>
</dbReference>
<dbReference type="OrthoDB" id="3544297at2759"/>
<dbReference type="AlphaFoldDB" id="W9CIR8"/>
<dbReference type="HOGENOM" id="CLU_093526_0_0_1"/>
<organism evidence="2 3">
    <name type="scientific">Sclerotinia borealis (strain F-4128)</name>
    <dbReference type="NCBI Taxonomy" id="1432307"/>
    <lineage>
        <taxon>Eukaryota</taxon>
        <taxon>Fungi</taxon>
        <taxon>Dikarya</taxon>
        <taxon>Ascomycota</taxon>
        <taxon>Pezizomycotina</taxon>
        <taxon>Leotiomycetes</taxon>
        <taxon>Helotiales</taxon>
        <taxon>Sclerotiniaceae</taxon>
        <taxon>Sclerotinia</taxon>
    </lineage>
</organism>
<reference evidence="2 3" key="1">
    <citation type="journal article" date="2014" name="Genome Announc.">
        <title>Draft genome sequence of Sclerotinia borealis, a psychrophilic plant pathogenic fungus.</title>
        <authorList>
            <person name="Mardanov A.V."/>
            <person name="Beletsky A.V."/>
            <person name="Kadnikov V.V."/>
            <person name="Ignatov A.N."/>
            <person name="Ravin N.V."/>
        </authorList>
    </citation>
    <scope>NUCLEOTIDE SEQUENCE [LARGE SCALE GENOMIC DNA]</scope>
    <source>
        <strain evidence="3">F-4157</strain>
    </source>
</reference>
<evidence type="ECO:0000313" key="2">
    <source>
        <dbReference type="EMBL" id="ESZ94415.1"/>
    </source>
</evidence>
<keyword evidence="1" id="KW-0732">Signal</keyword>
<evidence type="ECO:0000256" key="1">
    <source>
        <dbReference type="SAM" id="SignalP"/>
    </source>
</evidence>
<feature type="chain" id="PRO_5004920498" evidence="1">
    <location>
        <begin position="22"/>
        <end position="325"/>
    </location>
</feature>
<name>W9CIR8_SCLBF</name>
<accession>W9CIR8</accession>
<comment type="caution">
    <text evidence="2">The sequence shown here is derived from an EMBL/GenBank/DDBJ whole genome shotgun (WGS) entry which is preliminary data.</text>
</comment>
<evidence type="ECO:0000313" key="3">
    <source>
        <dbReference type="Proteomes" id="UP000019487"/>
    </source>
</evidence>
<keyword evidence="3" id="KW-1185">Reference proteome</keyword>
<proteinExistence type="predicted"/>
<gene>
    <name evidence="2" type="ORF">SBOR_5208</name>
</gene>